<evidence type="ECO:0000256" key="6">
    <source>
        <dbReference type="ARBA" id="ARBA00023170"/>
    </source>
</evidence>
<organism evidence="12 13">
    <name type="scientific">Phoxinus phoxinus</name>
    <name type="common">Eurasian minnow</name>
    <dbReference type="NCBI Taxonomy" id="58324"/>
    <lineage>
        <taxon>Eukaryota</taxon>
        <taxon>Metazoa</taxon>
        <taxon>Chordata</taxon>
        <taxon>Craniata</taxon>
        <taxon>Vertebrata</taxon>
        <taxon>Euteleostomi</taxon>
        <taxon>Actinopterygii</taxon>
        <taxon>Neopterygii</taxon>
        <taxon>Teleostei</taxon>
        <taxon>Ostariophysi</taxon>
        <taxon>Cypriniformes</taxon>
        <taxon>Leuciscidae</taxon>
        <taxon>Phoxininae</taxon>
        <taxon>Phoxinus</taxon>
    </lineage>
</organism>
<evidence type="ECO:0000256" key="8">
    <source>
        <dbReference type="SAM" id="MobiDB-lite"/>
    </source>
</evidence>
<feature type="transmembrane region" description="Helical" evidence="9">
    <location>
        <begin position="403"/>
        <end position="424"/>
    </location>
</feature>
<evidence type="ECO:0000259" key="11">
    <source>
        <dbReference type="PROSITE" id="PS51534"/>
    </source>
</evidence>
<gene>
    <name evidence="12" type="ORF">R3I93_014160</name>
</gene>
<dbReference type="GO" id="GO:0016020">
    <property type="term" value="C:membrane"/>
    <property type="evidence" value="ECO:0007669"/>
    <property type="project" value="UniProtKB-SubCell"/>
</dbReference>
<evidence type="ECO:0000256" key="9">
    <source>
        <dbReference type="SAM" id="Phobius"/>
    </source>
</evidence>
<dbReference type="PANTHER" id="PTHR15583:SF12">
    <property type="entry name" value="INTERLEUKIN-17 RECEPTOR C"/>
    <property type="match status" value="1"/>
</dbReference>
<dbReference type="PANTHER" id="PTHR15583">
    <property type="entry name" value="INTERLEUKIN-17 RECEPTOR"/>
    <property type="match status" value="1"/>
</dbReference>
<feature type="chain" id="PRO_5042944219" description="SEFIR domain-containing protein" evidence="10">
    <location>
        <begin position="20"/>
        <end position="687"/>
    </location>
</feature>
<dbReference type="InterPro" id="IPR039465">
    <property type="entry name" value="IL-17_rcpt-like"/>
</dbReference>
<evidence type="ECO:0000256" key="3">
    <source>
        <dbReference type="ARBA" id="ARBA00022729"/>
    </source>
</evidence>
<comment type="subcellular location">
    <subcellularLocation>
        <location evidence="1">Membrane</location>
        <topology evidence="1">Single-pass type I membrane protein</topology>
    </subcellularLocation>
</comment>
<evidence type="ECO:0000313" key="13">
    <source>
        <dbReference type="Proteomes" id="UP001364617"/>
    </source>
</evidence>
<accession>A0AAN9H300</accession>
<feature type="compositionally biased region" description="Acidic residues" evidence="8">
    <location>
        <begin position="98"/>
        <end position="113"/>
    </location>
</feature>
<feature type="domain" description="SEFIR" evidence="11">
    <location>
        <begin position="448"/>
        <end position="606"/>
    </location>
</feature>
<keyword evidence="6" id="KW-0675">Receptor</keyword>
<dbReference type="AlphaFoldDB" id="A0AAN9H300"/>
<dbReference type="Gene3D" id="3.40.50.11530">
    <property type="match status" value="1"/>
</dbReference>
<dbReference type="PROSITE" id="PS51534">
    <property type="entry name" value="SEFIR"/>
    <property type="match status" value="1"/>
</dbReference>
<keyword evidence="4 9" id="KW-1133">Transmembrane helix</keyword>
<evidence type="ECO:0000256" key="2">
    <source>
        <dbReference type="ARBA" id="ARBA00022692"/>
    </source>
</evidence>
<keyword evidence="3 10" id="KW-0732">Signal</keyword>
<evidence type="ECO:0000256" key="4">
    <source>
        <dbReference type="ARBA" id="ARBA00022989"/>
    </source>
</evidence>
<dbReference type="GO" id="GO:0030368">
    <property type="term" value="F:interleukin-17 receptor activity"/>
    <property type="evidence" value="ECO:0007669"/>
    <property type="project" value="InterPro"/>
</dbReference>
<keyword evidence="7" id="KW-0325">Glycoprotein</keyword>
<protein>
    <recommendedName>
        <fullName evidence="11">SEFIR domain-containing protein</fullName>
    </recommendedName>
</protein>
<reference evidence="12 13" key="1">
    <citation type="submission" date="2024-02" db="EMBL/GenBank/DDBJ databases">
        <title>Chromosome-level genome assembly of the Eurasian Minnow (Phoxinus phoxinus).</title>
        <authorList>
            <person name="Oriowo T.O."/>
            <person name="Martin S."/>
            <person name="Stange M."/>
            <person name="Chrysostomakis Y."/>
            <person name="Brown T."/>
            <person name="Winkler S."/>
            <person name="Kukowka S."/>
            <person name="Myers E.W."/>
            <person name="Bohne A."/>
        </authorList>
    </citation>
    <scope>NUCLEOTIDE SEQUENCE [LARGE SCALE GENOMIC DNA]</scope>
    <source>
        <strain evidence="12">ZFMK-TIS-60720</strain>
        <tissue evidence="12">Whole Organism</tissue>
    </source>
</reference>
<evidence type="ECO:0000256" key="10">
    <source>
        <dbReference type="SAM" id="SignalP"/>
    </source>
</evidence>
<name>A0AAN9H300_9TELE</name>
<feature type="signal peptide" evidence="10">
    <location>
        <begin position="1"/>
        <end position="19"/>
    </location>
</feature>
<evidence type="ECO:0000256" key="7">
    <source>
        <dbReference type="ARBA" id="ARBA00023180"/>
    </source>
</evidence>
<keyword evidence="2 9" id="KW-0812">Transmembrane</keyword>
<feature type="region of interest" description="Disordered" evidence="8">
    <location>
        <begin position="92"/>
        <end position="113"/>
    </location>
</feature>
<proteinExistence type="predicted"/>
<evidence type="ECO:0000256" key="1">
    <source>
        <dbReference type="ARBA" id="ARBA00004479"/>
    </source>
</evidence>
<dbReference type="InterPro" id="IPR013568">
    <property type="entry name" value="SEFIR_dom"/>
</dbReference>
<keyword evidence="13" id="KW-1185">Reference proteome</keyword>
<dbReference type="EMBL" id="JAYKXH010000014">
    <property type="protein sequence ID" value="KAK7146615.1"/>
    <property type="molecule type" value="Genomic_DNA"/>
</dbReference>
<dbReference type="Proteomes" id="UP001364617">
    <property type="component" value="Unassembled WGS sequence"/>
</dbReference>
<dbReference type="Pfam" id="PF08357">
    <property type="entry name" value="SEFIR"/>
    <property type="match status" value="1"/>
</dbReference>
<keyword evidence="5 9" id="KW-0472">Membrane</keyword>
<comment type="caution">
    <text evidence="12">The sequence shown here is derived from an EMBL/GenBank/DDBJ whole genome shotgun (WGS) entry which is preliminary data.</text>
</comment>
<sequence length="687" mass="75666">MGVCAVLLVSLLQWIFTQALDGSELQEYHLLTCGQGIIHCEVKSGGPTCISDDERVHVTRLDALIVACQKQESWSLCLRILVNVSVGDAGGAVTGDGSAEEEEEDGGINGEDLENTTTDATVRLCYTFPSQRLSRIIHFTVRNSALEDRTTLKVWMSLLVEIPEAKLGSVVVVHSSYTNSTKHVIIPSKEEACLKGLDAIFCKAPRLHRRTDHVTGAIKLYVADADKWRSQEFNACQRWDRNGPCLKVEWHNTSHEFEISQGSVAPCLCFEIWGNFLRTEYCPFLNETVSGSSVSVSLSETEARDQRRALVWILTGSCRIEAQLWVCRKSSGLDTRCHALNTRSHVHIYQNNSWVQTTDQHWQLQGEFLQVERHPLLCVQVKVAGMEGFVGPVCPFEVKRAHWIFPLVLCVLLVCLSVLGAYAVQGTLKSWVFRWLKVEDVNTAVSGGVELLLVCPPDSDATVIQLMCRLGSSLSALGFTVSLDLWNRSEINALGPVPWLHSCLERVRRSGGKAVVVLTPEACERAERWGCRGGKPEEETGVQSSTCSEVFDALLSRVLGDYLLGRAGERFVLAQFDGRCAATALPECFRGLPLFSLPSQSLDFITELTQGARTGARVCERWERAGALRAASRALSGALREITGGTGHTCPRLSEDAGTENGWETVPLQAEQSSTALYPKISSVGWV</sequence>
<evidence type="ECO:0000256" key="5">
    <source>
        <dbReference type="ARBA" id="ARBA00023136"/>
    </source>
</evidence>
<evidence type="ECO:0000313" key="12">
    <source>
        <dbReference type="EMBL" id="KAK7146615.1"/>
    </source>
</evidence>